<dbReference type="STRING" id="2082308.A0A2K1QFM6"/>
<evidence type="ECO:0000259" key="6">
    <source>
        <dbReference type="Pfam" id="PF26254"/>
    </source>
</evidence>
<keyword evidence="10" id="KW-1185">Reference proteome</keyword>
<evidence type="ECO:0000259" key="5">
    <source>
        <dbReference type="Pfam" id="PF26251"/>
    </source>
</evidence>
<dbReference type="Pfam" id="PF26254">
    <property type="entry name" value="Ig_TRAPPC9-Trs120_1st"/>
    <property type="match status" value="1"/>
</dbReference>
<dbReference type="InterPro" id="IPR058567">
    <property type="entry name" value="Ig_TRAPPC9_Trs120_3rd"/>
</dbReference>
<feature type="compositionally biased region" description="Low complexity" evidence="3">
    <location>
        <begin position="139"/>
        <end position="150"/>
    </location>
</feature>
<dbReference type="Pfam" id="PF26280">
    <property type="entry name" value="Ig_TRAPPC9-Trs120_2nd"/>
    <property type="match status" value="1"/>
</dbReference>
<evidence type="ECO:0000259" key="4">
    <source>
        <dbReference type="Pfam" id="PF08626"/>
    </source>
</evidence>
<dbReference type="FunCoup" id="A0A2K1QFM6">
    <property type="interactions" value="27"/>
</dbReference>
<sequence length="1326" mass="146282">MENVQEQFPGVLLTQLVIMDSASDEQKPWIPDGSLLVPLLSQSDGTTMYALFSTLIGKLLGEMAGYAEQVRSWATVATPLSLQAQTQRFDGERRPRSERRISDRSHLSNEDSPSGDRPRYSSPRPTSQAFGSPSTSVASSPRPDSPSLRSEAPSSPDLSNVPTPTSSTAPEAMWKAKAKYASMQSDKPSGRSLYPATNVSMSAEKEKKIGQARVGIVMGSLYLMAGRWSDAWRELVEATAKCRSNNDYIWLASGLERVLVCMLLLGAEGFDFQIPSFCYLGQERQSTLYFIDASREQNTTISPRDPTAANTTLRKLASTLGEVVNTLLHYYDRAGTFTGEALPQVAFSEMVLRLTKLQSFVATRGSTLADEIFQDGRLDALRRPIGAKDTSDMSRLGISEILFRAYPGPFADISSPSRSAVLAGISAVLSALKMHRKRAMVLKDLITLLVPSLQQARTLGAAELGIHPSSNLPLADGNDKVSASDASSLSIRQLLSHLLEVYAVSARESPDDHLEDIEASSSGEEGGYERLIHATTQATARLANLDKAGSANLKIDILRSSIEFCESLGDLSGIAQNAALLLRTAGPQASVDPTQMVRHVHLANEEQVLLANHIMTAVHTAREAGTQIDRPRYWDDFLVRSVQMVEDDSSSKLVEHSKADMNTVKKGPFLHDAWGKNAKKEEENITVAGESTFLGVVMQNPYDFEIEIDEITIVAEGGVVELDPPNAILGPGRLQEVVCVARVAEAAQLRILGCKVRMAGCREQFFPIYNDEWVPEDHFKIKEASREVGLRNETITDDDSADRAPQPSQMALTVIQSQPTLVLDKMELTDTSLMLVEGETQSFRIVFLNTSNIDVDFLRLSFEDALTSSLRSAATSKDLSRAEMYEIEANLTQEPFFSAIRVNVSESQSQVIRTGETATFEVSITGRASIKDVRILLDYARLDTELAESSGRFFTRQLAMPVSVTVSPGLQVQHFEISSLPLDVALEGLQLPAQSERLTMNGSLATSHSERDPSPDSSNQVCLLVIGIRNGWTNPIAVKFELSPSTRPVSLCRDVQYQQTILPGQTHRFVMPMRKLYVHKAYAQIPWLSTQSRRQFVVSTGGGDTLQQELAMRELFWYREKLLESISCQWHEQGSSRYGMVSLRSIRMGHRIVEALKLDDLDIVLRVHNTGDHDEVGGTISRGGMSFDVRCGDYLSVTTTLHNRSDRRIHGVLRLLPMLAEQSQDESMELVSRRFIWSGLLQQPFESIEPGQRRTQVLNFSIVTEGIYEVGAVVEEIRPAVLPPLDKADDGPDDDELDEASTASSSERRIWKSSEPCTIRAQPSQG</sequence>
<dbReference type="GO" id="GO:0005802">
    <property type="term" value="C:trans-Golgi network"/>
    <property type="evidence" value="ECO:0007669"/>
    <property type="project" value="TreeGrafter"/>
</dbReference>
<dbReference type="Pfam" id="PF26282">
    <property type="entry name" value="Ig_TRAPPC9-Trs120_3rd"/>
    <property type="match status" value="1"/>
</dbReference>
<protein>
    <recommendedName>
        <fullName evidence="11">Transport protein particle subunit trs120</fullName>
    </recommendedName>
</protein>
<feature type="domain" description="Trs120/TRAPPC9 first Ig-like" evidence="6">
    <location>
        <begin position="639"/>
        <end position="816"/>
    </location>
</feature>
<feature type="compositionally biased region" description="Basic and acidic residues" evidence="3">
    <location>
        <begin position="89"/>
        <end position="119"/>
    </location>
</feature>
<dbReference type="OrthoDB" id="27962at2759"/>
<keyword evidence="2" id="KW-0333">Golgi apparatus</keyword>
<feature type="compositionally biased region" description="Polar residues" evidence="3">
    <location>
        <begin position="123"/>
        <end position="138"/>
    </location>
</feature>
<evidence type="ECO:0000313" key="10">
    <source>
        <dbReference type="Proteomes" id="UP000243797"/>
    </source>
</evidence>
<feature type="region of interest" description="Disordered" evidence="3">
    <location>
        <begin position="1283"/>
        <end position="1326"/>
    </location>
</feature>
<dbReference type="InParanoid" id="A0A2K1QFM6"/>
<reference evidence="9 10" key="1">
    <citation type="submission" date="2017-06" db="EMBL/GenBank/DDBJ databases">
        <title>Draft genome sequence of a variant of Elsinoe murrayae.</title>
        <authorList>
            <person name="Cheng Q."/>
        </authorList>
    </citation>
    <scope>NUCLEOTIDE SEQUENCE [LARGE SCALE GENOMIC DNA]</scope>
    <source>
        <strain evidence="9 10">CQ-2017a</strain>
    </source>
</reference>
<feature type="compositionally biased region" description="Polar residues" evidence="3">
    <location>
        <begin position="152"/>
        <end position="169"/>
    </location>
</feature>
<evidence type="ECO:0000313" key="9">
    <source>
        <dbReference type="EMBL" id="PNS13885.1"/>
    </source>
</evidence>
<organism evidence="9 10">
    <name type="scientific">Sphaceloma murrayae</name>
    <dbReference type="NCBI Taxonomy" id="2082308"/>
    <lineage>
        <taxon>Eukaryota</taxon>
        <taxon>Fungi</taxon>
        <taxon>Dikarya</taxon>
        <taxon>Ascomycota</taxon>
        <taxon>Pezizomycotina</taxon>
        <taxon>Dothideomycetes</taxon>
        <taxon>Dothideomycetidae</taxon>
        <taxon>Myriangiales</taxon>
        <taxon>Elsinoaceae</taxon>
        <taxon>Sphaceloma</taxon>
    </lineage>
</organism>
<dbReference type="InterPro" id="IPR058568">
    <property type="entry name" value="Ig_TRAPPC9_Trs120_4th"/>
</dbReference>
<evidence type="ECO:0000259" key="8">
    <source>
        <dbReference type="Pfam" id="PF26283"/>
    </source>
</evidence>
<gene>
    <name evidence="9" type="ORF">CAC42_1376</name>
</gene>
<evidence type="ECO:0008006" key="11">
    <source>
        <dbReference type="Google" id="ProtNLM"/>
    </source>
</evidence>
<feature type="domain" description="Trs120/TRAPPC9 TPR region" evidence="5">
    <location>
        <begin position="316"/>
        <end position="624"/>
    </location>
</feature>
<accession>A0A2K1QFM6</accession>
<comment type="caution">
    <text evidence="9">The sequence shown here is derived from an EMBL/GenBank/DDBJ whole genome shotgun (WGS) entry which is preliminary data.</text>
</comment>
<dbReference type="InterPro" id="IPR058564">
    <property type="entry name" value="TPR_TRAPPC9_Trs120"/>
</dbReference>
<dbReference type="Pfam" id="PF26251">
    <property type="entry name" value="TPR_TRAPPC9-Trs120"/>
    <property type="match status" value="1"/>
</dbReference>
<proteinExistence type="predicted"/>
<evidence type="ECO:0000256" key="3">
    <source>
        <dbReference type="SAM" id="MobiDB-lite"/>
    </source>
</evidence>
<dbReference type="Pfam" id="PF08626">
    <property type="entry name" value="TRAPPC9-Trs120"/>
    <property type="match status" value="1"/>
</dbReference>
<dbReference type="InterPro" id="IPR013935">
    <property type="entry name" value="Trs120_TRAPPC9"/>
</dbReference>
<dbReference type="PANTHER" id="PTHR21512:SF5">
    <property type="entry name" value="TRAFFICKING PROTEIN PARTICLE COMPLEX SUBUNIT 9"/>
    <property type="match status" value="1"/>
</dbReference>
<feature type="domain" description="Trs120/TRAPPC9 fourth Ig-like" evidence="8">
    <location>
        <begin position="1167"/>
        <end position="1321"/>
    </location>
</feature>
<dbReference type="InterPro" id="IPR058563">
    <property type="entry name" value="Trs120_TRAPPC9_N"/>
</dbReference>
<evidence type="ECO:0000256" key="2">
    <source>
        <dbReference type="ARBA" id="ARBA00023034"/>
    </source>
</evidence>
<dbReference type="PANTHER" id="PTHR21512">
    <property type="entry name" value="TRAFFICKING PROTEIN PARTICLE COMPLEX SUBUNIT 9"/>
    <property type="match status" value="1"/>
</dbReference>
<feature type="region of interest" description="Disordered" evidence="3">
    <location>
        <begin position="84"/>
        <end position="170"/>
    </location>
</feature>
<name>A0A2K1QFM6_9PEZI</name>
<feature type="domain" description="Trs120/TRAPPC9 third Ig-like" evidence="7">
    <location>
        <begin position="1006"/>
        <end position="1157"/>
    </location>
</feature>
<feature type="domain" description="Trs120/TRAPPC9 N-terminal" evidence="4">
    <location>
        <begin position="2"/>
        <end position="278"/>
    </location>
</feature>
<evidence type="ECO:0000256" key="1">
    <source>
        <dbReference type="ARBA" id="ARBA00004555"/>
    </source>
</evidence>
<dbReference type="Pfam" id="PF26283">
    <property type="entry name" value="Ig_TRAPPC9-Trs120_4th"/>
    <property type="match status" value="1"/>
</dbReference>
<dbReference type="InterPro" id="IPR058565">
    <property type="entry name" value="Ig_TRAPPC9_Trs120_1st"/>
</dbReference>
<evidence type="ECO:0000259" key="7">
    <source>
        <dbReference type="Pfam" id="PF26282"/>
    </source>
</evidence>
<comment type="subcellular location">
    <subcellularLocation>
        <location evidence="1">Golgi apparatus</location>
    </subcellularLocation>
</comment>
<dbReference type="Proteomes" id="UP000243797">
    <property type="component" value="Unassembled WGS sequence"/>
</dbReference>
<dbReference type="EMBL" id="NKHZ01000089">
    <property type="protein sequence ID" value="PNS13885.1"/>
    <property type="molecule type" value="Genomic_DNA"/>
</dbReference>